<accession>A0ABU6WFA6</accession>
<gene>
    <name evidence="8" type="ORF">PIB30_117574</name>
</gene>
<feature type="binding site" evidence="5">
    <location>
        <position position="74"/>
    </location>
    <ligand>
        <name>ATP</name>
        <dbReference type="ChEBI" id="CHEBI:30616"/>
    </ligand>
</feature>
<dbReference type="PROSITE" id="PS50011">
    <property type="entry name" value="PROTEIN_KINASE_DOM"/>
    <property type="match status" value="1"/>
</dbReference>
<reference evidence="8 9" key="1">
    <citation type="journal article" date="2023" name="Plants (Basel)">
        <title>Bridging the Gap: Combining Genomics and Transcriptomics Approaches to Understand Stylosanthes scabra, an Orphan Legume from the Brazilian Caatinga.</title>
        <authorList>
            <person name="Ferreira-Neto J.R.C."/>
            <person name="da Silva M.D."/>
            <person name="Binneck E."/>
            <person name="de Melo N.F."/>
            <person name="da Silva R.H."/>
            <person name="de Melo A.L.T.M."/>
            <person name="Pandolfi V."/>
            <person name="Bustamante F.O."/>
            <person name="Brasileiro-Vidal A.C."/>
            <person name="Benko-Iseppon A.M."/>
        </authorList>
    </citation>
    <scope>NUCLEOTIDE SEQUENCE [LARGE SCALE GENOMIC DNA]</scope>
    <source>
        <tissue evidence="8">Leaves</tissue>
    </source>
</reference>
<dbReference type="InterPro" id="IPR052059">
    <property type="entry name" value="CR_Ser/Thr_kinase"/>
</dbReference>
<evidence type="ECO:0000313" key="8">
    <source>
        <dbReference type="EMBL" id="MED6183959.1"/>
    </source>
</evidence>
<feature type="domain" description="Protein kinase" evidence="7">
    <location>
        <begin position="46"/>
        <end position="141"/>
    </location>
</feature>
<evidence type="ECO:0000259" key="7">
    <source>
        <dbReference type="PROSITE" id="PS50011"/>
    </source>
</evidence>
<dbReference type="InterPro" id="IPR001245">
    <property type="entry name" value="Ser-Thr/Tyr_kinase_cat_dom"/>
</dbReference>
<evidence type="ECO:0000256" key="5">
    <source>
        <dbReference type="PROSITE-ProRule" id="PRU10141"/>
    </source>
</evidence>
<feature type="region of interest" description="Disordered" evidence="6">
    <location>
        <begin position="1"/>
        <end position="26"/>
    </location>
</feature>
<name>A0ABU6WFA6_9FABA</name>
<evidence type="ECO:0000256" key="4">
    <source>
        <dbReference type="ARBA" id="ARBA00022840"/>
    </source>
</evidence>
<dbReference type="PANTHER" id="PTHR47973">
    <property type="entry name" value="CYSTEINE-RICH RECEPTOR-LIKE PROTEIN KINASE 3"/>
    <property type="match status" value="1"/>
</dbReference>
<dbReference type="EMBL" id="JASCZI010181487">
    <property type="protein sequence ID" value="MED6183959.1"/>
    <property type="molecule type" value="Genomic_DNA"/>
</dbReference>
<dbReference type="Proteomes" id="UP001341840">
    <property type="component" value="Unassembled WGS sequence"/>
</dbReference>
<evidence type="ECO:0000256" key="6">
    <source>
        <dbReference type="SAM" id="MobiDB-lite"/>
    </source>
</evidence>
<organism evidence="8 9">
    <name type="scientific">Stylosanthes scabra</name>
    <dbReference type="NCBI Taxonomy" id="79078"/>
    <lineage>
        <taxon>Eukaryota</taxon>
        <taxon>Viridiplantae</taxon>
        <taxon>Streptophyta</taxon>
        <taxon>Embryophyta</taxon>
        <taxon>Tracheophyta</taxon>
        <taxon>Spermatophyta</taxon>
        <taxon>Magnoliopsida</taxon>
        <taxon>eudicotyledons</taxon>
        <taxon>Gunneridae</taxon>
        <taxon>Pentapetalae</taxon>
        <taxon>rosids</taxon>
        <taxon>fabids</taxon>
        <taxon>Fabales</taxon>
        <taxon>Fabaceae</taxon>
        <taxon>Papilionoideae</taxon>
        <taxon>50 kb inversion clade</taxon>
        <taxon>dalbergioids sensu lato</taxon>
        <taxon>Dalbergieae</taxon>
        <taxon>Pterocarpus clade</taxon>
        <taxon>Stylosanthes</taxon>
    </lineage>
</organism>
<keyword evidence="9" id="KW-1185">Reference proteome</keyword>
<proteinExistence type="predicted"/>
<keyword evidence="1" id="KW-0808">Transferase</keyword>
<protein>
    <recommendedName>
        <fullName evidence="7">Protein kinase domain-containing protein</fullName>
    </recommendedName>
</protein>
<dbReference type="SUPFAM" id="SSF56112">
    <property type="entry name" value="Protein kinase-like (PK-like)"/>
    <property type="match status" value="1"/>
</dbReference>
<sequence>MSCGCFGASTLKKKSPSHTPNEIDGYPLDNVKHFSDKELRLATDNYHPSNKIGRGGFGTVYKGTLKDGRQVAVKTLSAGSRQGVREFLTEIKTISNVKHPNLVELVGCCIQGPNRILVYEHKGYKHKTRLEKKIYYLHGHC</sequence>
<keyword evidence="4 5" id="KW-0067">ATP-binding</keyword>
<keyword evidence="2 5" id="KW-0547">Nucleotide-binding</keyword>
<evidence type="ECO:0000256" key="3">
    <source>
        <dbReference type="ARBA" id="ARBA00022777"/>
    </source>
</evidence>
<dbReference type="Pfam" id="PF07714">
    <property type="entry name" value="PK_Tyr_Ser-Thr"/>
    <property type="match status" value="1"/>
</dbReference>
<dbReference type="PROSITE" id="PS00107">
    <property type="entry name" value="PROTEIN_KINASE_ATP"/>
    <property type="match status" value="1"/>
</dbReference>
<dbReference type="InterPro" id="IPR011009">
    <property type="entry name" value="Kinase-like_dom_sf"/>
</dbReference>
<dbReference type="InterPro" id="IPR017441">
    <property type="entry name" value="Protein_kinase_ATP_BS"/>
</dbReference>
<keyword evidence="3" id="KW-0418">Kinase</keyword>
<evidence type="ECO:0000256" key="2">
    <source>
        <dbReference type="ARBA" id="ARBA00022741"/>
    </source>
</evidence>
<evidence type="ECO:0000256" key="1">
    <source>
        <dbReference type="ARBA" id="ARBA00022679"/>
    </source>
</evidence>
<dbReference type="Gene3D" id="3.30.200.20">
    <property type="entry name" value="Phosphorylase Kinase, domain 1"/>
    <property type="match status" value="1"/>
</dbReference>
<evidence type="ECO:0000313" key="9">
    <source>
        <dbReference type="Proteomes" id="UP001341840"/>
    </source>
</evidence>
<dbReference type="InterPro" id="IPR000719">
    <property type="entry name" value="Prot_kinase_dom"/>
</dbReference>
<comment type="caution">
    <text evidence="8">The sequence shown here is derived from an EMBL/GenBank/DDBJ whole genome shotgun (WGS) entry which is preliminary data.</text>
</comment>